<evidence type="ECO:0000313" key="4">
    <source>
        <dbReference type="Proteomes" id="UP001310022"/>
    </source>
</evidence>
<keyword evidence="2" id="KW-0418">Kinase</keyword>
<dbReference type="GO" id="GO:0016301">
    <property type="term" value="F:kinase activity"/>
    <property type="evidence" value="ECO:0007669"/>
    <property type="project" value="UniProtKB-UniRule"/>
</dbReference>
<keyword evidence="4" id="KW-1185">Reference proteome</keyword>
<keyword evidence="2" id="KW-0808">Transferase</keyword>
<evidence type="ECO:0000256" key="1">
    <source>
        <dbReference type="ARBA" id="ARBA00009460"/>
    </source>
</evidence>
<dbReference type="InterPro" id="IPR011009">
    <property type="entry name" value="Kinase-like_dom_sf"/>
</dbReference>
<dbReference type="Pfam" id="PF03881">
    <property type="entry name" value="Fructosamin_kin"/>
    <property type="match status" value="1"/>
</dbReference>
<evidence type="ECO:0000313" key="3">
    <source>
        <dbReference type="EMBL" id="GJM61903.1"/>
    </source>
</evidence>
<proteinExistence type="inferred from homology"/>
<dbReference type="InterPro" id="IPR016477">
    <property type="entry name" value="Fructo-/Ketosamine-3-kinase"/>
</dbReference>
<dbReference type="PANTHER" id="PTHR12149">
    <property type="entry name" value="FRUCTOSAMINE 3 KINASE-RELATED PROTEIN"/>
    <property type="match status" value="1"/>
</dbReference>
<dbReference type="Proteomes" id="UP001310022">
    <property type="component" value="Unassembled WGS sequence"/>
</dbReference>
<gene>
    <name evidence="3" type="ORF">PEDI_24550</name>
</gene>
<dbReference type="Gene3D" id="3.90.1200.10">
    <property type="match status" value="1"/>
</dbReference>
<protein>
    <submittedName>
        <fullName evidence="3">Aminoglycoside phosphotransferase</fullName>
    </submittedName>
</protein>
<dbReference type="PIRSF" id="PIRSF006221">
    <property type="entry name" value="Ketosamine-3-kinase"/>
    <property type="match status" value="1"/>
</dbReference>
<sequence>MMSSENITAALSRIRGKAVVLSEVLPVSGGDIHQAFHLKTRAGDFFLKVNQAGRLAMFESEKAGLEALRKGSLKVPEVYGLTTEGEHAFLLMEFVERGEETPEFWQRLGHGMARLHQLSSPCFGAFEDNFIGTLPQKNTSVRDGYEFFILHRLMPQVKLAVDQSVISTAESKVFDTFIKQIRQLIPDQPAVLLHGDLWSGNKMPALDNQPVIFDPAVYYGWAEQDLAMTRLFGGFSPRFYQVYQEEMGMPAGWEQRMDYYNLYPLMVHVNLFGRSYWNQVSSVLRNFR</sequence>
<comment type="caution">
    <text evidence="3">The sequence shown here is derived from an EMBL/GenBank/DDBJ whole genome shotgun (WGS) entry which is preliminary data.</text>
</comment>
<dbReference type="EMBL" id="BQKE01000001">
    <property type="protein sequence ID" value="GJM61903.1"/>
    <property type="molecule type" value="Genomic_DNA"/>
</dbReference>
<dbReference type="AlphaFoldDB" id="A0AAN5AMI9"/>
<dbReference type="RefSeq" id="WP_338237338.1">
    <property type="nucleotide sequence ID" value="NZ_BQKE01000001.1"/>
</dbReference>
<reference evidence="3 4" key="1">
    <citation type="submission" date="2021-12" db="EMBL/GenBank/DDBJ databases">
        <title>Genome sequencing of bacteria with rrn-lacking chromosome and rrn-plasmid.</title>
        <authorList>
            <person name="Anda M."/>
            <person name="Iwasaki W."/>
        </authorList>
    </citation>
    <scope>NUCLEOTIDE SEQUENCE [LARGE SCALE GENOMIC DNA]</scope>
    <source>
        <strain evidence="3 4">NBRC 15940</strain>
    </source>
</reference>
<organism evidence="3 4">
    <name type="scientific">Persicobacter diffluens</name>
    <dbReference type="NCBI Taxonomy" id="981"/>
    <lineage>
        <taxon>Bacteria</taxon>
        <taxon>Pseudomonadati</taxon>
        <taxon>Bacteroidota</taxon>
        <taxon>Cytophagia</taxon>
        <taxon>Cytophagales</taxon>
        <taxon>Persicobacteraceae</taxon>
        <taxon>Persicobacter</taxon>
    </lineage>
</organism>
<dbReference type="PANTHER" id="PTHR12149:SF8">
    <property type="entry name" value="PROTEIN-RIBULOSAMINE 3-KINASE"/>
    <property type="match status" value="1"/>
</dbReference>
<comment type="similarity">
    <text evidence="1 2">Belongs to the fructosamine kinase family.</text>
</comment>
<dbReference type="Gene3D" id="3.30.200.20">
    <property type="entry name" value="Phosphorylase Kinase, domain 1"/>
    <property type="match status" value="1"/>
</dbReference>
<evidence type="ECO:0000256" key="2">
    <source>
        <dbReference type="PIRNR" id="PIRNR006221"/>
    </source>
</evidence>
<dbReference type="SUPFAM" id="SSF56112">
    <property type="entry name" value="Protein kinase-like (PK-like)"/>
    <property type="match status" value="1"/>
</dbReference>
<accession>A0AAN5AMI9</accession>
<name>A0AAN5AMI9_9BACT</name>